<reference evidence="3" key="1">
    <citation type="submission" date="2016-10" db="EMBL/GenBank/DDBJ databases">
        <authorList>
            <person name="Varghese N."/>
            <person name="Submissions S."/>
        </authorList>
    </citation>
    <scope>NUCLEOTIDE SEQUENCE [LARGE SCALE GENOMIC DNA]</scope>
    <source>
        <strain evidence="3">DSM 45843</strain>
    </source>
</reference>
<dbReference type="STRING" id="1052260.SAMN05660199_02228"/>
<dbReference type="Gene3D" id="2.30.29.50">
    <property type="entry name" value="Bacterial Pleckstrin homology domain"/>
    <property type="match status" value="1"/>
</dbReference>
<accession>A0A1H0KS92</accession>
<dbReference type="SUPFAM" id="SSF50729">
    <property type="entry name" value="PH domain-like"/>
    <property type="match status" value="1"/>
</dbReference>
<name>A0A1H0KS92_9ACTN</name>
<dbReference type="Proteomes" id="UP000199088">
    <property type="component" value="Unassembled WGS sequence"/>
</dbReference>
<dbReference type="CDD" id="cd13225">
    <property type="entry name" value="PH-like_bacteria"/>
    <property type="match status" value="1"/>
</dbReference>
<dbReference type="OrthoDB" id="3199551at2"/>
<dbReference type="InterPro" id="IPR037063">
    <property type="entry name" value="PHb_sf"/>
</dbReference>
<dbReference type="AlphaFoldDB" id="A0A1H0KS92"/>
<dbReference type="InterPro" id="IPR012544">
    <property type="entry name" value="PHb"/>
</dbReference>
<evidence type="ECO:0000313" key="3">
    <source>
        <dbReference type="Proteomes" id="UP000199088"/>
    </source>
</evidence>
<dbReference type="Pfam" id="PF08000">
    <property type="entry name" value="bPH_1"/>
    <property type="match status" value="1"/>
</dbReference>
<proteinExistence type="predicted"/>
<protein>
    <submittedName>
        <fullName evidence="2">PH domain-containing protein</fullName>
    </submittedName>
</protein>
<dbReference type="RefSeq" id="WP_091244701.1">
    <property type="nucleotide sequence ID" value="NZ_FNIR01000006.1"/>
</dbReference>
<dbReference type="PANTHER" id="PTHR35796:SF3">
    <property type="entry name" value="BHLH DOMAIN-CONTAINING PROTEIN"/>
    <property type="match status" value="1"/>
</dbReference>
<evidence type="ECO:0000313" key="2">
    <source>
        <dbReference type="EMBL" id="SDO58827.1"/>
    </source>
</evidence>
<feature type="domain" description="Bacterial Pleckstrin homology" evidence="1">
    <location>
        <begin position="4"/>
        <end position="121"/>
    </location>
</feature>
<dbReference type="PANTHER" id="PTHR35796">
    <property type="entry name" value="HYPOTHETICAL CYTOSOLIC PROTEIN"/>
    <property type="match status" value="1"/>
</dbReference>
<evidence type="ECO:0000259" key="1">
    <source>
        <dbReference type="Pfam" id="PF08000"/>
    </source>
</evidence>
<dbReference type="EMBL" id="FNIR01000006">
    <property type="protein sequence ID" value="SDO58827.1"/>
    <property type="molecule type" value="Genomic_DNA"/>
</dbReference>
<gene>
    <name evidence="2" type="ORF">SAMN05660199_02228</name>
</gene>
<keyword evidence="3" id="KW-1185">Reference proteome</keyword>
<organism evidence="2 3">
    <name type="scientific">Klenkia soli</name>
    <dbReference type="NCBI Taxonomy" id="1052260"/>
    <lineage>
        <taxon>Bacteria</taxon>
        <taxon>Bacillati</taxon>
        <taxon>Actinomycetota</taxon>
        <taxon>Actinomycetes</taxon>
        <taxon>Geodermatophilales</taxon>
        <taxon>Geodermatophilaceae</taxon>
        <taxon>Klenkia</taxon>
    </lineage>
</organism>
<sequence>MIDFSNGSVFKLNPARNEDLGPEVAPLLIPGERVVSCYKAMRDYVVFTDKRLIAVNVQGMTGKKKDFTSLPYSKIQAFSVETAGTFDLDAELDLWFSGLGKVRLEFKGNSDIRQLGQMIAGFAL</sequence>